<dbReference type="InterPro" id="IPR029787">
    <property type="entry name" value="Nucleotide_cyclase"/>
</dbReference>
<dbReference type="GO" id="GO:0071111">
    <property type="term" value="F:cyclic-guanylate-specific phosphodiesterase activity"/>
    <property type="evidence" value="ECO:0007669"/>
    <property type="project" value="InterPro"/>
</dbReference>
<feature type="domain" description="GGDEF" evidence="3">
    <location>
        <begin position="340"/>
        <end position="462"/>
    </location>
</feature>
<feature type="transmembrane region" description="Helical" evidence="1">
    <location>
        <begin position="115"/>
        <end position="136"/>
    </location>
</feature>
<reference evidence="4 5" key="1">
    <citation type="submission" date="2020-08" db="EMBL/GenBank/DDBJ databases">
        <title>Genome sequence of Nocardioides mesophilus KACC 16243T.</title>
        <authorList>
            <person name="Hyun D.-W."/>
            <person name="Bae J.-W."/>
        </authorList>
    </citation>
    <scope>NUCLEOTIDE SEQUENCE [LARGE SCALE GENOMIC DNA]</scope>
    <source>
        <strain evidence="4 5">KACC 16243</strain>
    </source>
</reference>
<keyword evidence="1" id="KW-0812">Transmembrane</keyword>
<dbReference type="InterPro" id="IPR050706">
    <property type="entry name" value="Cyclic-di-GMP_PDE-like"/>
</dbReference>
<dbReference type="InterPro" id="IPR043128">
    <property type="entry name" value="Rev_trsase/Diguanyl_cyclase"/>
</dbReference>
<feature type="transmembrane region" description="Helical" evidence="1">
    <location>
        <begin position="248"/>
        <end position="269"/>
    </location>
</feature>
<feature type="transmembrane region" description="Helical" evidence="1">
    <location>
        <begin position="275"/>
        <end position="293"/>
    </location>
</feature>
<dbReference type="SUPFAM" id="SSF141868">
    <property type="entry name" value="EAL domain-like"/>
    <property type="match status" value="1"/>
</dbReference>
<dbReference type="FunFam" id="3.30.70.270:FF:000001">
    <property type="entry name" value="Diguanylate cyclase domain protein"/>
    <property type="match status" value="1"/>
</dbReference>
<protein>
    <submittedName>
        <fullName evidence="4">EAL domain-containing protein</fullName>
    </submittedName>
</protein>
<dbReference type="AlphaFoldDB" id="A0A7G9RDX6"/>
<keyword evidence="5" id="KW-1185">Reference proteome</keyword>
<evidence type="ECO:0000259" key="3">
    <source>
        <dbReference type="PROSITE" id="PS50887"/>
    </source>
</evidence>
<dbReference type="PROSITE" id="PS50883">
    <property type="entry name" value="EAL"/>
    <property type="match status" value="1"/>
</dbReference>
<feature type="domain" description="EAL" evidence="2">
    <location>
        <begin position="455"/>
        <end position="696"/>
    </location>
</feature>
<evidence type="ECO:0000256" key="1">
    <source>
        <dbReference type="SAM" id="Phobius"/>
    </source>
</evidence>
<dbReference type="NCBIfam" id="TIGR00254">
    <property type="entry name" value="GGDEF"/>
    <property type="match status" value="1"/>
</dbReference>
<dbReference type="Pfam" id="PF00990">
    <property type="entry name" value="GGDEF"/>
    <property type="match status" value="1"/>
</dbReference>
<dbReference type="CDD" id="cd01948">
    <property type="entry name" value="EAL"/>
    <property type="match status" value="1"/>
</dbReference>
<dbReference type="SUPFAM" id="SSF55073">
    <property type="entry name" value="Nucleotide cyclase"/>
    <property type="match status" value="1"/>
</dbReference>
<dbReference type="Pfam" id="PF00563">
    <property type="entry name" value="EAL"/>
    <property type="match status" value="1"/>
</dbReference>
<keyword evidence="1" id="KW-0472">Membrane</keyword>
<accession>A0A7G9RDX6</accession>
<sequence>MAAVTAVVFPLLPSAPARDVVQTVVTATCLVIAWRHLLAQPGLVAQGWGTLVAAVTILGLSDAVAAAELHLLHIDYFPRASNVLALFGYALLGVGVVQFERHRSRGRPMPGRTEAAIFAVGASVPLLVFLILPVLAADSFSWASKTTTVGYAVADLAVMTAITRLLLAGGRQAPSFLFFSGALFVSLLGDFWSGITTTQGPSSALAPVRMLWLAAFVLFAAGIAHPSLRSLSDGSVWKGSWISSKRRLWLMGIGQALPALTLAICWALGGTPYGVVIAVLGLLVSGLVTTRVVGLMDRVSEQSVQLAALARSDELTGLPNRRAWNHELSRACALARDHAEHLCIALLDLDHFKRYNDTYGHPAGDQLLREAAQVWSAALTGDEVLARYGGEEFAVILPRTGLVDAVLVLDRLREVTPGRQTFSAGVAEWSHGSDPAVAIAQADASLYLAKRSGRDQVVAAEEHDGVMPAPLLALRPVVQPIVSAEDLCVVAYEALSRFPHTTDVPSVFAQAHEQGYGDLLEATALQRALDLVDRPSGVELFVNVSERAMRSPRFWEAMPEDMTGLVVELHEDRDGLDDVTVGGYLDRFRSRGARIGLDDLGVRATDLARIVSLRPDIAKIDRSLVAGCDAAPGQAEVVRMLVDFARSHGVQVCVEGVETPGELAAVRAAGTTYVQGYLTGRPGPGWVGPASVAALLARSR</sequence>
<dbReference type="InterPro" id="IPR000160">
    <property type="entry name" value="GGDEF_dom"/>
</dbReference>
<evidence type="ECO:0000259" key="2">
    <source>
        <dbReference type="PROSITE" id="PS50883"/>
    </source>
</evidence>
<dbReference type="PANTHER" id="PTHR33121:SF79">
    <property type="entry name" value="CYCLIC DI-GMP PHOSPHODIESTERASE PDED-RELATED"/>
    <property type="match status" value="1"/>
</dbReference>
<feature type="transmembrane region" description="Helical" evidence="1">
    <location>
        <begin position="210"/>
        <end position="228"/>
    </location>
</feature>
<feature type="transmembrane region" description="Helical" evidence="1">
    <location>
        <begin position="148"/>
        <end position="167"/>
    </location>
</feature>
<evidence type="ECO:0000313" key="5">
    <source>
        <dbReference type="Proteomes" id="UP000515947"/>
    </source>
</evidence>
<dbReference type="PANTHER" id="PTHR33121">
    <property type="entry name" value="CYCLIC DI-GMP PHOSPHODIESTERASE PDEF"/>
    <property type="match status" value="1"/>
</dbReference>
<evidence type="ECO:0000313" key="4">
    <source>
        <dbReference type="EMBL" id="QNN53801.1"/>
    </source>
</evidence>
<dbReference type="SMART" id="SM00267">
    <property type="entry name" value="GGDEF"/>
    <property type="match status" value="1"/>
</dbReference>
<dbReference type="EMBL" id="CP060713">
    <property type="protein sequence ID" value="QNN53801.1"/>
    <property type="molecule type" value="Genomic_DNA"/>
</dbReference>
<dbReference type="Proteomes" id="UP000515947">
    <property type="component" value="Chromosome"/>
</dbReference>
<dbReference type="InterPro" id="IPR001633">
    <property type="entry name" value="EAL_dom"/>
</dbReference>
<feature type="transmembrane region" description="Helical" evidence="1">
    <location>
        <begin position="80"/>
        <end position="99"/>
    </location>
</feature>
<name>A0A7G9RDX6_9ACTN</name>
<keyword evidence="1" id="KW-1133">Transmembrane helix</keyword>
<feature type="transmembrane region" description="Helical" evidence="1">
    <location>
        <begin position="176"/>
        <end position="195"/>
    </location>
</feature>
<dbReference type="Gene3D" id="3.30.70.270">
    <property type="match status" value="1"/>
</dbReference>
<organism evidence="4 5">
    <name type="scientific">Nocardioides mesophilus</name>
    <dbReference type="NCBI Taxonomy" id="433659"/>
    <lineage>
        <taxon>Bacteria</taxon>
        <taxon>Bacillati</taxon>
        <taxon>Actinomycetota</taxon>
        <taxon>Actinomycetes</taxon>
        <taxon>Propionibacteriales</taxon>
        <taxon>Nocardioidaceae</taxon>
        <taxon>Nocardioides</taxon>
    </lineage>
</organism>
<dbReference type="PROSITE" id="PS50887">
    <property type="entry name" value="GGDEF"/>
    <property type="match status" value="1"/>
</dbReference>
<dbReference type="RefSeq" id="WP_187579645.1">
    <property type="nucleotide sequence ID" value="NZ_CP060713.1"/>
</dbReference>
<dbReference type="KEGG" id="nmes:H9L09_05180"/>
<proteinExistence type="predicted"/>
<dbReference type="InterPro" id="IPR035919">
    <property type="entry name" value="EAL_sf"/>
</dbReference>
<gene>
    <name evidence="4" type="ORF">H9L09_05180</name>
</gene>
<dbReference type="CDD" id="cd01949">
    <property type="entry name" value="GGDEF"/>
    <property type="match status" value="1"/>
</dbReference>
<dbReference type="SMART" id="SM00052">
    <property type="entry name" value="EAL"/>
    <property type="match status" value="1"/>
</dbReference>
<dbReference type="Gene3D" id="3.20.20.450">
    <property type="entry name" value="EAL domain"/>
    <property type="match status" value="1"/>
</dbReference>